<accession>A0ABX5PY56</accession>
<evidence type="ECO:0000313" key="2">
    <source>
        <dbReference type="Proteomes" id="UP000248584"/>
    </source>
</evidence>
<reference evidence="1 2" key="1">
    <citation type="submission" date="2018-06" db="EMBL/GenBank/DDBJ databases">
        <title>Genomic Encyclopedia of Archaeal and Bacterial Type Strains, Phase II (KMG-II): from individual species to whole genera.</title>
        <authorList>
            <person name="Goeker M."/>
        </authorList>
    </citation>
    <scope>NUCLEOTIDE SEQUENCE [LARGE SCALE GENOMIC DNA]</scope>
    <source>
        <strain evidence="1 2">DSM 17205</strain>
    </source>
</reference>
<sequence length="102" mass="12021">MNIYVVETEPFIMVIFVIINSNLMETIELRNLIAQYTNHADEKLLKIIKSVYEAYQKNEEDFYDELPTEVQDLLQLSHKQIKSGDLTSHKEVMNKHRTNYSA</sequence>
<proteinExistence type="predicted"/>
<dbReference type="EMBL" id="QKZR01000003">
    <property type="protein sequence ID" value="PZX39934.1"/>
    <property type="molecule type" value="Genomic_DNA"/>
</dbReference>
<organism evidence="1 2">
    <name type="scientific">Nonlabens dokdonensis</name>
    <dbReference type="NCBI Taxonomy" id="328515"/>
    <lineage>
        <taxon>Bacteria</taxon>
        <taxon>Pseudomonadati</taxon>
        <taxon>Bacteroidota</taxon>
        <taxon>Flavobacteriia</taxon>
        <taxon>Flavobacteriales</taxon>
        <taxon>Flavobacteriaceae</taxon>
        <taxon>Nonlabens</taxon>
    </lineage>
</organism>
<protein>
    <submittedName>
        <fullName evidence="1">Uncharacterized protein</fullName>
    </submittedName>
</protein>
<keyword evidence="2" id="KW-1185">Reference proteome</keyword>
<evidence type="ECO:0000313" key="1">
    <source>
        <dbReference type="EMBL" id="PZX39934.1"/>
    </source>
</evidence>
<comment type="caution">
    <text evidence="1">The sequence shown here is derived from an EMBL/GenBank/DDBJ whole genome shotgun (WGS) entry which is preliminary data.</text>
</comment>
<gene>
    <name evidence="1" type="ORF">LX97_02294</name>
</gene>
<dbReference type="Proteomes" id="UP000248584">
    <property type="component" value="Unassembled WGS sequence"/>
</dbReference>
<name>A0ABX5PY56_9FLAO</name>